<accession>A0A2N5ZIY8</accession>
<dbReference type="PANTHER" id="PTHR13225:SF3">
    <property type="entry name" value="UPF0489 PROTEIN C5ORF22"/>
    <property type="match status" value="1"/>
</dbReference>
<dbReference type="PANTHER" id="PTHR13225">
    <property type="entry name" value="MISEXPRESSION SUPPRESSOR OF RAS 6"/>
    <property type="match status" value="1"/>
</dbReference>
<evidence type="ECO:0000313" key="2">
    <source>
        <dbReference type="Proteomes" id="UP000234857"/>
    </source>
</evidence>
<protein>
    <submittedName>
        <fullName evidence="1">Uncharacterized protein</fullName>
    </submittedName>
</protein>
<dbReference type="Pfam" id="PF12640">
    <property type="entry name" value="UPF0489"/>
    <property type="match status" value="1"/>
</dbReference>
<organism evidence="1 2">
    <name type="scientific">Muiribacterium halophilum</name>
    <dbReference type="NCBI Taxonomy" id="2053465"/>
    <lineage>
        <taxon>Bacteria</taxon>
        <taxon>Candidatus Muiribacteriota</taxon>
        <taxon>Candidatus Muiribacteriia</taxon>
        <taxon>Candidatus Muiribacteriales</taxon>
        <taxon>Candidatus Muiribacteriaceae</taxon>
        <taxon>Candidatus Muiribacterium</taxon>
    </lineage>
</organism>
<reference evidence="1 2" key="1">
    <citation type="submission" date="2017-11" db="EMBL/GenBank/DDBJ databases">
        <title>Genome-resolved metagenomics identifies genetic mobility, metabolic interactions, and unexpected diversity in perchlorate-reducing communities.</title>
        <authorList>
            <person name="Barnum T.P."/>
            <person name="Figueroa I.A."/>
            <person name="Carlstrom C.I."/>
            <person name="Lucas L.N."/>
            <person name="Engelbrektson A.L."/>
            <person name="Coates J.D."/>
        </authorList>
    </citation>
    <scope>NUCLEOTIDE SEQUENCE [LARGE SCALE GENOMIC DNA]</scope>
    <source>
        <strain evidence="1">BM706</strain>
    </source>
</reference>
<evidence type="ECO:0000313" key="1">
    <source>
        <dbReference type="EMBL" id="PLX18591.1"/>
    </source>
</evidence>
<dbReference type="AlphaFoldDB" id="A0A2N5ZIY8"/>
<proteinExistence type="predicted"/>
<comment type="caution">
    <text evidence="1">The sequence shown here is derived from an EMBL/GenBank/DDBJ whole genome shotgun (WGS) entry which is preliminary data.</text>
</comment>
<dbReference type="InterPro" id="IPR024131">
    <property type="entry name" value="UPF0489"/>
</dbReference>
<dbReference type="Proteomes" id="UP000234857">
    <property type="component" value="Unassembled WGS sequence"/>
</dbReference>
<dbReference type="EMBL" id="PKTG01000058">
    <property type="protein sequence ID" value="PLX18591.1"/>
    <property type="molecule type" value="Genomic_DNA"/>
</dbReference>
<name>A0A2N5ZIY8_MUIH1</name>
<gene>
    <name evidence="1" type="ORF">C0601_04310</name>
</gene>
<sequence>MRGESVNIFKIEEHHEAFIIWCYLIKRKSIPEKDNILFHVDHHADMGCPVLDRSVNDILLNNIEDIKSFTYSNLRISDFIIPAIYQNFFNEFYWLQRIYSGKNTAKDHYVKSNKREGKVFVDLVDDSAWKRFTPDDGRVLYKNTQLNPENVISIKKEVILDIDLDYFSSHRARLTENRLEITEKEFKNIKENKYHFLNNEYKYKLISENKRFFVKFYHGLESEEKAHLTSKTEIEKRVNRFFDYIKDNNISFSNVILCRSRFSNYTPANQWNFIEDLLTKRFKKINNSDILTIEDIK</sequence>